<dbReference type="PANTHER" id="PTHR21666">
    <property type="entry name" value="PEPTIDASE-RELATED"/>
    <property type="match status" value="1"/>
</dbReference>
<dbReference type="InterPro" id="IPR016047">
    <property type="entry name" value="M23ase_b-sheet_dom"/>
</dbReference>
<proteinExistence type="predicted"/>
<dbReference type="PANTHER" id="PTHR21666:SF289">
    <property type="entry name" value="L-ALA--D-GLU ENDOPEPTIDASE"/>
    <property type="match status" value="1"/>
</dbReference>
<keyword evidence="5" id="KW-1185">Reference proteome</keyword>
<keyword evidence="2" id="KW-1133">Transmembrane helix</keyword>
<gene>
    <name evidence="4" type="ORF">D3230_08130</name>
</gene>
<dbReference type="CDD" id="cd12797">
    <property type="entry name" value="M23_peptidase"/>
    <property type="match status" value="1"/>
</dbReference>
<keyword evidence="1" id="KW-0732">Signal</keyword>
<dbReference type="SUPFAM" id="SSF51261">
    <property type="entry name" value="Duplicated hybrid motif"/>
    <property type="match status" value="1"/>
</dbReference>
<evidence type="ECO:0000313" key="5">
    <source>
        <dbReference type="Proteomes" id="UP001645859"/>
    </source>
</evidence>
<accession>A0ABS1SFU0</accession>
<feature type="transmembrane region" description="Helical" evidence="2">
    <location>
        <begin position="22"/>
        <end position="43"/>
    </location>
</feature>
<feature type="domain" description="M23ase beta-sheet core" evidence="3">
    <location>
        <begin position="119"/>
        <end position="219"/>
    </location>
</feature>
<protein>
    <submittedName>
        <fullName evidence="4">M23 family metallopeptidase</fullName>
    </submittedName>
</protein>
<evidence type="ECO:0000313" key="4">
    <source>
        <dbReference type="EMBL" id="MBL3679266.1"/>
    </source>
</evidence>
<reference evidence="4 5" key="1">
    <citation type="submission" date="2018-09" db="EMBL/GenBank/DDBJ databases">
        <title>Comparative genomics of Leucobacter spp.</title>
        <authorList>
            <person name="Reis A.C."/>
            <person name="Kolvenbach B.A."/>
            <person name="Corvini P.F.X."/>
            <person name="Nunes O.C."/>
        </authorList>
    </citation>
    <scope>NUCLEOTIDE SEQUENCE [LARGE SCALE GENOMIC DNA]</scope>
    <source>
        <strain evidence="4 5">TAN 31504</strain>
    </source>
</reference>
<dbReference type="EMBL" id="QYAC01000004">
    <property type="protein sequence ID" value="MBL3679266.1"/>
    <property type="molecule type" value="Genomic_DNA"/>
</dbReference>
<evidence type="ECO:0000256" key="2">
    <source>
        <dbReference type="SAM" id="Phobius"/>
    </source>
</evidence>
<name>A0ABS1SFU0_9MICO</name>
<organism evidence="4 5">
    <name type="scientific">Leucobacter chromiireducens subsp. solipictus</name>
    <dbReference type="NCBI Taxonomy" id="398235"/>
    <lineage>
        <taxon>Bacteria</taxon>
        <taxon>Bacillati</taxon>
        <taxon>Actinomycetota</taxon>
        <taxon>Actinomycetes</taxon>
        <taxon>Micrococcales</taxon>
        <taxon>Microbacteriaceae</taxon>
        <taxon>Leucobacter</taxon>
    </lineage>
</organism>
<keyword evidence="2" id="KW-0812">Transmembrane</keyword>
<dbReference type="InterPro" id="IPR011055">
    <property type="entry name" value="Dup_hybrid_motif"/>
</dbReference>
<dbReference type="Gene3D" id="2.70.70.10">
    <property type="entry name" value="Glucose Permease (Domain IIA)"/>
    <property type="match status" value="1"/>
</dbReference>
<sequence>MPSEAATTPAAPRARWSFRRRVAGVVAAASVGGLFLSAAVPLLQDSEDTQVAAAQQQLFSEVSADEIPGSLSEITAVDVDKPIPGSYAFRARSLVNYPFTETVLLTDPFGYRTAPVEQFHDAQDFGAAAGTPIQAIADGKVLEAGSTTDGCGFGLKLEHDIDGKTVTSRYCHMQDASHSYQVGDEIKMGDPAGRVGATGMAFGAHLHLALRVDDEPVDPMPFLAKYSQMDRDEKAVAPTTTPVPVPTPAAD</sequence>
<comment type="caution">
    <text evidence="4">The sequence shown here is derived from an EMBL/GenBank/DDBJ whole genome shotgun (WGS) entry which is preliminary data.</text>
</comment>
<dbReference type="Proteomes" id="UP001645859">
    <property type="component" value="Unassembled WGS sequence"/>
</dbReference>
<dbReference type="Pfam" id="PF01551">
    <property type="entry name" value="Peptidase_M23"/>
    <property type="match status" value="1"/>
</dbReference>
<dbReference type="InterPro" id="IPR050570">
    <property type="entry name" value="Cell_wall_metabolism_enzyme"/>
</dbReference>
<evidence type="ECO:0000259" key="3">
    <source>
        <dbReference type="Pfam" id="PF01551"/>
    </source>
</evidence>
<evidence type="ECO:0000256" key="1">
    <source>
        <dbReference type="ARBA" id="ARBA00022729"/>
    </source>
</evidence>
<keyword evidence="2" id="KW-0472">Membrane</keyword>